<dbReference type="InterPro" id="IPR001357">
    <property type="entry name" value="BRCT_dom"/>
</dbReference>
<feature type="region of interest" description="Disordered" evidence="2">
    <location>
        <begin position="858"/>
        <end position="892"/>
    </location>
</feature>
<feature type="region of interest" description="Disordered" evidence="2">
    <location>
        <begin position="1"/>
        <end position="43"/>
    </location>
</feature>
<dbReference type="AlphaFoldDB" id="A0A074SM87"/>
<dbReference type="SMART" id="SM00292">
    <property type="entry name" value="BRCT"/>
    <property type="match status" value="3"/>
</dbReference>
<dbReference type="GO" id="GO:0007095">
    <property type="term" value="P:mitotic G2 DNA damage checkpoint signaling"/>
    <property type="evidence" value="ECO:0007669"/>
    <property type="project" value="TreeGrafter"/>
</dbReference>
<dbReference type="HOGENOM" id="CLU_323932_0_0_1"/>
<organism evidence="4 5">
    <name type="scientific">Rhizoctonia solani 123E</name>
    <dbReference type="NCBI Taxonomy" id="1423351"/>
    <lineage>
        <taxon>Eukaryota</taxon>
        <taxon>Fungi</taxon>
        <taxon>Dikarya</taxon>
        <taxon>Basidiomycota</taxon>
        <taxon>Agaricomycotina</taxon>
        <taxon>Agaricomycetes</taxon>
        <taxon>Cantharellales</taxon>
        <taxon>Ceratobasidiaceae</taxon>
        <taxon>Rhizoctonia</taxon>
    </lineage>
</organism>
<dbReference type="STRING" id="1423351.A0A074SM87"/>
<keyword evidence="4" id="KW-0808">Transferase</keyword>
<protein>
    <submittedName>
        <fullName evidence="4">Putative aminotransferase</fullName>
    </submittedName>
</protein>
<gene>
    <name evidence="4" type="ORF">V565_066280</name>
</gene>
<dbReference type="Proteomes" id="UP000027456">
    <property type="component" value="Unassembled WGS sequence"/>
</dbReference>
<feature type="domain" description="BRCT" evidence="3">
    <location>
        <begin position="537"/>
        <end position="629"/>
    </location>
</feature>
<dbReference type="Gene3D" id="3.40.50.10190">
    <property type="entry name" value="BRCT domain"/>
    <property type="match status" value="4"/>
</dbReference>
<dbReference type="OrthoDB" id="251770at2759"/>
<feature type="compositionally biased region" description="Basic and acidic residues" evidence="2">
    <location>
        <begin position="731"/>
        <end position="740"/>
    </location>
</feature>
<keyword evidence="5" id="KW-1185">Reference proteome</keyword>
<dbReference type="PANTHER" id="PTHR13561:SF20">
    <property type="entry name" value="DNA TOPOISOMERASE 2-BINDING PROTEIN 1"/>
    <property type="match status" value="1"/>
</dbReference>
<dbReference type="InterPro" id="IPR036420">
    <property type="entry name" value="BRCT_dom_sf"/>
</dbReference>
<dbReference type="PROSITE" id="PS50172">
    <property type="entry name" value="BRCT"/>
    <property type="match status" value="3"/>
</dbReference>
<feature type="compositionally biased region" description="Polar residues" evidence="2">
    <location>
        <begin position="313"/>
        <end position="330"/>
    </location>
</feature>
<keyword evidence="1" id="KW-0677">Repeat</keyword>
<feature type="compositionally biased region" description="Acidic residues" evidence="2">
    <location>
        <begin position="338"/>
        <end position="347"/>
    </location>
</feature>
<feature type="domain" description="BRCT" evidence="3">
    <location>
        <begin position="137"/>
        <end position="243"/>
    </location>
</feature>
<feature type="region of interest" description="Disordered" evidence="2">
    <location>
        <begin position="313"/>
        <end position="372"/>
    </location>
</feature>
<comment type="caution">
    <text evidence="4">The sequence shown here is derived from an EMBL/GenBank/DDBJ whole genome shotgun (WGS) entry which is preliminary data.</text>
</comment>
<dbReference type="GO" id="GO:0008483">
    <property type="term" value="F:transaminase activity"/>
    <property type="evidence" value="ECO:0007669"/>
    <property type="project" value="UniProtKB-KW"/>
</dbReference>
<evidence type="ECO:0000259" key="3">
    <source>
        <dbReference type="PROSITE" id="PS50172"/>
    </source>
</evidence>
<sequence length="892" mass="97576">MRKGHGSSKVPNVKIRPAKKKANQTQDYDDDEPSYEPIRESLRNDSSAKPFAAMNICCSGVKDKQILLAKARELGATCSSDFTDLTTHLVADASGSAKHKCALKLGIPVCTSDWIIETHKRWLAGDDIDAEECVSEYLLPPLKGVVICVTRLEDTNARDRLNKSSRRLGAVYRSHLAKDVTHLLIGPDNAGEADNDKIQYVERTNATRRKEQAEEPQIVVVWDVWLLTCAASHARVPEEEFVYSENCERPEPPTDLEQIIRRSSSRKPKKVYVTASNVGTTLKANAAKQTLEKARVRKVAPKDAVWGSILSSRSQVEDTSNPEVTFSSPKPQLLGDDSATEDEEDIVEANHMPPKPSEQPRNPLNLGGQLGARNSSMVSRLNSLRGSAFQFGAGTSDHPTLSFGRATSVSNLGQKLGGARTEELLPSPSSTAKVFSGKRIAPIGEACGPTLYDALHAHGASVIETPDPKGKQKAEDSELSILPEADFYIVRLASESAKQASKSDSYHKFRTDCWVEHCIFEDRLCSPEENVTFAPLKIELPISGAELIKLHWTGLDNEQETAVKRLIKALGISSTETFAKRANTHLLCPTRSGLKYGKALQWKTTVVGMEWLYDIAKEGQIPDADLIYAKQKLEQAGSKADGTTMDGPSRLGVTDPPVLGNNTSLFGPSNGLLPTQRKRTEPAPPLALASSGSGLTEIEGGNRLLGDDHEGFAIPIAGPKQNGDTAQNSQGDRERKREAQRNQLATSLDALLKKHQRDESTYSDQPRKRIRPIMRQKPADGTLGNGTGRAHSLTEQVSSLSLSTHDPDYVSPLEAIQPVNEETLQVHYQDPNQLAAKENLRRLLDGSSQIDADIINLDTQTEAEESQAHIPTEPKRKRGGAGGATRRSQRKR</sequence>
<evidence type="ECO:0000256" key="2">
    <source>
        <dbReference type="SAM" id="MobiDB-lite"/>
    </source>
</evidence>
<name>A0A074SM87_9AGAM</name>
<proteinExistence type="predicted"/>
<accession>A0A074SM87</accession>
<dbReference type="Pfam" id="PF00533">
    <property type="entry name" value="BRCT"/>
    <property type="match status" value="1"/>
</dbReference>
<dbReference type="SUPFAM" id="SSF52113">
    <property type="entry name" value="BRCT domain"/>
    <property type="match status" value="3"/>
</dbReference>
<keyword evidence="4" id="KW-0032">Aminotransferase</keyword>
<dbReference type="PANTHER" id="PTHR13561">
    <property type="entry name" value="DNA REPLICATION REGULATOR DPB11-RELATED"/>
    <property type="match status" value="1"/>
</dbReference>
<dbReference type="GO" id="GO:0006270">
    <property type="term" value="P:DNA replication initiation"/>
    <property type="evidence" value="ECO:0007669"/>
    <property type="project" value="TreeGrafter"/>
</dbReference>
<dbReference type="Pfam" id="PF12738">
    <property type="entry name" value="PTCB-BRCT"/>
    <property type="match status" value="2"/>
</dbReference>
<dbReference type="EMBL" id="AZST01000188">
    <property type="protein sequence ID" value="KEP51177.1"/>
    <property type="molecule type" value="Genomic_DNA"/>
</dbReference>
<evidence type="ECO:0000256" key="1">
    <source>
        <dbReference type="ARBA" id="ARBA00022737"/>
    </source>
</evidence>
<feature type="domain" description="BRCT" evidence="3">
    <location>
        <begin position="46"/>
        <end position="118"/>
    </location>
</feature>
<dbReference type="GO" id="GO:0033314">
    <property type="term" value="P:mitotic DNA replication checkpoint signaling"/>
    <property type="evidence" value="ECO:0007669"/>
    <property type="project" value="TreeGrafter"/>
</dbReference>
<reference evidence="4 5" key="1">
    <citation type="submission" date="2013-12" db="EMBL/GenBank/DDBJ databases">
        <authorList>
            <person name="Cubeta M."/>
            <person name="Pakala S."/>
            <person name="Fedorova N."/>
            <person name="Thomas E."/>
            <person name="Dean R."/>
            <person name="Jabaji S."/>
            <person name="Neate S."/>
            <person name="Toda T."/>
            <person name="Tavantzis S."/>
            <person name="Vilgalys R."/>
            <person name="Bharathan N."/>
            <person name="Pakala S."/>
            <person name="Losada L.S."/>
            <person name="Zafar N."/>
            <person name="Nierman W."/>
        </authorList>
    </citation>
    <scope>NUCLEOTIDE SEQUENCE [LARGE SCALE GENOMIC DNA]</scope>
    <source>
        <strain evidence="4 5">123E</strain>
    </source>
</reference>
<feature type="region of interest" description="Disordered" evidence="2">
    <location>
        <begin position="662"/>
        <end position="790"/>
    </location>
</feature>
<evidence type="ECO:0000313" key="5">
    <source>
        <dbReference type="Proteomes" id="UP000027456"/>
    </source>
</evidence>
<evidence type="ECO:0000313" key="4">
    <source>
        <dbReference type="EMBL" id="KEP51177.1"/>
    </source>
</evidence>